<dbReference type="AlphaFoldDB" id="A0A1F5BTC8"/>
<evidence type="ECO:0000256" key="3">
    <source>
        <dbReference type="ARBA" id="ARBA00022980"/>
    </source>
</evidence>
<dbReference type="SUPFAM" id="SSF50715">
    <property type="entry name" value="Ribosomal protein L25-like"/>
    <property type="match status" value="1"/>
</dbReference>
<evidence type="ECO:0000313" key="8">
    <source>
        <dbReference type="EMBL" id="OGD33886.1"/>
    </source>
</evidence>
<dbReference type="GO" id="GO:0008097">
    <property type="term" value="F:5S rRNA binding"/>
    <property type="evidence" value="ECO:0007669"/>
    <property type="project" value="InterPro"/>
</dbReference>
<gene>
    <name evidence="5" type="primary">rplY</name>
    <name evidence="5" type="synonym">ctc</name>
    <name evidence="8" type="ORF">A2988_00105</name>
</gene>
<evidence type="ECO:0000256" key="2">
    <source>
        <dbReference type="ARBA" id="ARBA00022884"/>
    </source>
</evidence>
<dbReference type="InterPro" id="IPR029751">
    <property type="entry name" value="Ribosomal_L25_dom"/>
</dbReference>
<name>A0A1F5BTC8_9BACT</name>
<organism evidence="8 9">
    <name type="scientific">Candidatus Azambacteria bacterium RIFCSPLOWO2_01_FULL_46_25</name>
    <dbReference type="NCBI Taxonomy" id="1797298"/>
    <lineage>
        <taxon>Bacteria</taxon>
        <taxon>Candidatus Azamiibacteriota</taxon>
    </lineage>
</organism>
<keyword evidence="4 5" id="KW-0687">Ribonucleoprotein</keyword>
<dbReference type="Proteomes" id="UP000176650">
    <property type="component" value="Unassembled WGS sequence"/>
</dbReference>
<dbReference type="STRING" id="1797298.A2988_00105"/>
<dbReference type="Gene3D" id="2.40.240.10">
    <property type="entry name" value="Ribosomal Protein L25, Chain P"/>
    <property type="match status" value="1"/>
</dbReference>
<evidence type="ECO:0000313" key="9">
    <source>
        <dbReference type="Proteomes" id="UP000176650"/>
    </source>
</evidence>
<dbReference type="EMBL" id="MEYS01000002">
    <property type="protein sequence ID" value="OGD33886.1"/>
    <property type="molecule type" value="Genomic_DNA"/>
</dbReference>
<dbReference type="InterPro" id="IPR020056">
    <property type="entry name" value="Rbsml_bL25/Gln-tRNA_synth_N"/>
</dbReference>
<evidence type="ECO:0000259" key="7">
    <source>
        <dbReference type="Pfam" id="PF14693"/>
    </source>
</evidence>
<dbReference type="GO" id="GO:0006412">
    <property type="term" value="P:translation"/>
    <property type="evidence" value="ECO:0007669"/>
    <property type="project" value="UniProtKB-UniRule"/>
</dbReference>
<reference evidence="8 9" key="1">
    <citation type="journal article" date="2016" name="Nat. Commun.">
        <title>Thousands of microbial genomes shed light on interconnected biogeochemical processes in an aquifer system.</title>
        <authorList>
            <person name="Anantharaman K."/>
            <person name="Brown C.T."/>
            <person name="Hug L.A."/>
            <person name="Sharon I."/>
            <person name="Castelle C.J."/>
            <person name="Probst A.J."/>
            <person name="Thomas B.C."/>
            <person name="Singh A."/>
            <person name="Wilkins M.J."/>
            <person name="Karaoz U."/>
            <person name="Brodie E.L."/>
            <person name="Williams K.H."/>
            <person name="Hubbard S.S."/>
            <person name="Banfield J.F."/>
        </authorList>
    </citation>
    <scope>NUCLEOTIDE SEQUENCE [LARGE SCALE GENOMIC DNA]</scope>
</reference>
<keyword evidence="2 5" id="KW-0694">RNA-binding</keyword>
<dbReference type="InterPro" id="IPR020930">
    <property type="entry name" value="Ribosomal_uL5_bac-type"/>
</dbReference>
<dbReference type="Pfam" id="PF14693">
    <property type="entry name" value="Ribosomal_TL5_C"/>
    <property type="match status" value="1"/>
</dbReference>
<dbReference type="GO" id="GO:0022625">
    <property type="term" value="C:cytosolic large ribosomal subunit"/>
    <property type="evidence" value="ECO:0007669"/>
    <property type="project" value="TreeGrafter"/>
</dbReference>
<dbReference type="InterPro" id="IPR011035">
    <property type="entry name" value="Ribosomal_bL25/Gln-tRNA_synth"/>
</dbReference>
<feature type="domain" description="Large ribosomal subunit protein bL25 beta" evidence="7">
    <location>
        <begin position="99"/>
        <end position="184"/>
    </location>
</feature>
<dbReference type="InterPro" id="IPR037121">
    <property type="entry name" value="Ribosomal_bL25_C"/>
</dbReference>
<dbReference type="PANTHER" id="PTHR33284:SF1">
    <property type="entry name" value="RIBOSOMAL PROTEIN L25_GLN-TRNA SYNTHETASE, ANTI-CODON-BINDING DOMAIN-CONTAINING PROTEIN"/>
    <property type="match status" value="1"/>
</dbReference>
<dbReference type="PANTHER" id="PTHR33284">
    <property type="entry name" value="RIBOSOMAL PROTEIN L25/GLN-TRNA SYNTHETASE, ANTI-CODON-BINDING DOMAIN-CONTAINING PROTEIN"/>
    <property type="match status" value="1"/>
</dbReference>
<keyword evidence="3 5" id="KW-0689">Ribosomal protein</keyword>
<dbReference type="CDD" id="cd00495">
    <property type="entry name" value="Ribosomal_L25_TL5_CTC"/>
    <property type="match status" value="1"/>
</dbReference>
<evidence type="ECO:0000259" key="6">
    <source>
        <dbReference type="Pfam" id="PF01386"/>
    </source>
</evidence>
<feature type="domain" description="Large ribosomal subunit protein bL25 L25" evidence="6">
    <location>
        <begin position="4"/>
        <end position="91"/>
    </location>
</feature>
<keyword evidence="1 5" id="KW-0699">rRNA-binding</keyword>
<comment type="caution">
    <text evidence="8">The sequence shown here is derived from an EMBL/GenBank/DDBJ whole genome shotgun (WGS) entry which is preliminary data.</text>
</comment>
<dbReference type="InterPro" id="IPR001021">
    <property type="entry name" value="Ribosomal_bL25_long"/>
</dbReference>
<proteinExistence type="inferred from homology"/>
<dbReference type="Pfam" id="PF01386">
    <property type="entry name" value="Ribosomal_L25p"/>
    <property type="match status" value="1"/>
</dbReference>
<dbReference type="InterPro" id="IPR020057">
    <property type="entry name" value="Ribosomal_bL25_b-dom"/>
</dbReference>
<evidence type="ECO:0000256" key="5">
    <source>
        <dbReference type="HAMAP-Rule" id="MF_01334"/>
    </source>
</evidence>
<accession>A0A1F5BTC8</accession>
<dbReference type="Gene3D" id="2.170.120.20">
    <property type="entry name" value="Ribosomal protein L25, beta domain"/>
    <property type="match status" value="1"/>
</dbReference>
<comment type="subunit">
    <text evidence="5">Part of the 50S ribosomal subunit; part of the 5S rRNA/L5/L18/L25 subcomplex. Contacts the 5S rRNA. Binds to the 5S rRNA independently of L5 and L18.</text>
</comment>
<dbReference type="HAMAP" id="MF_01334">
    <property type="entry name" value="Ribosomal_bL25_CTC"/>
    <property type="match status" value="1"/>
</dbReference>
<dbReference type="GO" id="GO:0003735">
    <property type="term" value="F:structural constituent of ribosome"/>
    <property type="evidence" value="ECO:0007669"/>
    <property type="project" value="InterPro"/>
</dbReference>
<evidence type="ECO:0000256" key="4">
    <source>
        <dbReference type="ARBA" id="ARBA00023274"/>
    </source>
</evidence>
<comment type="similarity">
    <text evidence="5">Belongs to the bacterial ribosomal protein bL25 family. CTC subfamily.</text>
</comment>
<dbReference type="NCBIfam" id="TIGR00731">
    <property type="entry name" value="bL25_bact_ctc"/>
    <property type="match status" value="1"/>
</dbReference>
<evidence type="ECO:0000256" key="1">
    <source>
        <dbReference type="ARBA" id="ARBA00022730"/>
    </source>
</evidence>
<protein>
    <recommendedName>
        <fullName evidence="5">Large ribosomal subunit protein bL25</fullName>
    </recommendedName>
    <alternativeName>
        <fullName evidence="5">General stress protein CTC</fullName>
    </alternativeName>
</protein>
<comment type="function">
    <text evidence="5">This is one of the proteins that binds to the 5S RNA in the ribosome where it forms part of the central protuberance.</text>
</comment>
<sequence>MAHLKAKPRDVEKDSIKRMRKTGSVPAVLYGHKVKNLHLTLDGSLFQKLYKTAGRTTVVGLALEGEKEDRNVLIHEVAVDPVWSFVTHVDLYQVNAKEKIKTEVPLVFIGESNAVKSEGGVLVKNIHHVEVEAFFKDLPHEIKVDISKLATFADSITVADLDIAPEVKIHADPKEVIAKVAPPRTETELASLKEEVVIKVDEVKVEGEEKKKERETAQALEEKTEK</sequence>